<dbReference type="AlphaFoldDB" id="U1HR32"/>
<dbReference type="HOGENOM" id="CLU_015641_1_0_1"/>
<dbReference type="OrthoDB" id="2426273at2759"/>
<proteinExistence type="predicted"/>
<evidence type="ECO:0000313" key="1">
    <source>
        <dbReference type="EMBL" id="ERF72935.1"/>
    </source>
</evidence>
<dbReference type="PANTHER" id="PTHR39596">
    <property type="match status" value="1"/>
</dbReference>
<protein>
    <recommendedName>
        <fullName evidence="3">Heterokaryon incompatibility domain-containing protein</fullName>
    </recommendedName>
</protein>
<keyword evidence="2" id="KW-1185">Reference proteome</keyword>
<dbReference type="eggNOG" id="ENOG502SK6F">
    <property type="taxonomic scope" value="Eukaryota"/>
</dbReference>
<dbReference type="EMBL" id="KE721008">
    <property type="protein sequence ID" value="ERF72935.1"/>
    <property type="molecule type" value="Genomic_DNA"/>
</dbReference>
<reference evidence="2" key="1">
    <citation type="journal article" date="2014" name="BMC Genomics">
        <title>Genome characteristics reveal the impact of lichenization on lichen-forming fungus Endocarpon pusillum Hedwig (Verrucariales, Ascomycota).</title>
        <authorList>
            <person name="Wang Y.-Y."/>
            <person name="Liu B."/>
            <person name="Zhang X.-Y."/>
            <person name="Zhou Q.-M."/>
            <person name="Zhang T."/>
            <person name="Li H."/>
            <person name="Yu Y.-F."/>
            <person name="Zhang X.-L."/>
            <person name="Hao X.-Y."/>
            <person name="Wang M."/>
            <person name="Wang L."/>
            <person name="Wei J.-C."/>
        </authorList>
    </citation>
    <scope>NUCLEOTIDE SEQUENCE [LARGE SCALE GENOMIC DNA]</scope>
    <source>
        <strain evidence="2">Z07020 / HMAS-L-300199</strain>
    </source>
</reference>
<sequence>MSANIGESTTQSPFPPIDRARVFEIVQNELSQPQPTETSPEVKWDTIHAERVGRRIIYYTDQGRADIIGERCEALRQAAQNERCHVAELNTVFSRYVETHVESPKPRVQSVTDGVCAILSRLPQTPSVLQDPPLSVPQVYFDELRTWEDLRVVKCVPHNFIRLVASLVISQMRFPARGGVLIAENFFEETSNGVGELFDAIHAKESNAILHGDSKPYSWFVVRAFLWNFWQKANLLYRYYDLKLRLDFGFQSMPMSAWTHNFLVSPGTSLLERSTQLSWEQKPENRCTWSFKMVQVNPLCLGLDSRLLHRRFSGAFHGTGARCRSDSESACEGTGPNCLRHRGALISDQSAHASSCSCKTPNEFKLAWNESSYLQVDGPRAVSVNETNIQNDGLHYCCASDTTLAISHVWSHGQGGRPETGINKCLHARYSQIAKSMGCESYWMDVVSIPGNHELRQEAISHINGVFSNSRAVLVCDRDLMLLDVSKLTTDTKERILVATLFSDWNGRAWTILESWKGRRKIFLLCKNDSIVDFREAVFDVFSNGRIDIAVFANLFPHLLPSAKERNKSLGFTEVNIAIAGSWLSHRPASRTSDEFVIWSLLIDEERSPCYNAEDFWRAQSSVSTGYLMSSIPRLNVKGLTWAPSTPYALAQPGQPSQTIDPIQPPIIGWQDDGALIEKDGLWGKWYSYEFRFRFRTAKQILRGLRHPTSGVDSSIERELERIQALLDIREKHVVLLQRVTERHLKFMSDINGRRRLVVVCESDKKERKRQRDRILGSNNSFPISYRWQWKGVYEWPENVAMPQFETNSTWQGTTFWIT</sequence>
<dbReference type="RefSeq" id="XP_007801371.1">
    <property type="nucleotide sequence ID" value="XM_007803180.1"/>
</dbReference>
<name>U1HR32_ENDPU</name>
<dbReference type="OMA" id="FNSCLHR"/>
<accession>U1HR32</accession>
<dbReference type="Proteomes" id="UP000019373">
    <property type="component" value="Unassembled WGS sequence"/>
</dbReference>
<evidence type="ECO:0008006" key="3">
    <source>
        <dbReference type="Google" id="ProtNLM"/>
    </source>
</evidence>
<dbReference type="GeneID" id="19239969"/>
<dbReference type="PANTHER" id="PTHR39596:SF4">
    <property type="entry name" value="HET DOMAIN PROTEIN (AFU_ORTHOLOGUE AFUA_3G03140)-RELATED"/>
    <property type="match status" value="1"/>
</dbReference>
<organism evidence="1 2">
    <name type="scientific">Endocarpon pusillum (strain Z07020 / HMAS-L-300199)</name>
    <name type="common">Lichen-forming fungus</name>
    <dbReference type="NCBI Taxonomy" id="1263415"/>
    <lineage>
        <taxon>Eukaryota</taxon>
        <taxon>Fungi</taxon>
        <taxon>Dikarya</taxon>
        <taxon>Ascomycota</taxon>
        <taxon>Pezizomycotina</taxon>
        <taxon>Eurotiomycetes</taxon>
        <taxon>Chaetothyriomycetidae</taxon>
        <taxon>Verrucariales</taxon>
        <taxon>Verrucariaceae</taxon>
        <taxon>Endocarpon</taxon>
    </lineage>
</organism>
<gene>
    <name evidence="1" type="ORF">EPUS_05016</name>
</gene>
<evidence type="ECO:0000313" key="2">
    <source>
        <dbReference type="Proteomes" id="UP000019373"/>
    </source>
</evidence>